<dbReference type="GO" id="GO:0005737">
    <property type="term" value="C:cytoplasm"/>
    <property type="evidence" value="ECO:0007669"/>
    <property type="project" value="UniProtKB-SubCell"/>
</dbReference>
<dbReference type="Pfam" id="PF01135">
    <property type="entry name" value="PCMT"/>
    <property type="match status" value="1"/>
</dbReference>
<dbReference type="Gene3D" id="3.40.50.150">
    <property type="entry name" value="Vaccinia Virus protein VP39"/>
    <property type="match status" value="1"/>
</dbReference>
<evidence type="ECO:0000256" key="4">
    <source>
        <dbReference type="ARBA" id="ARBA00022603"/>
    </source>
</evidence>
<protein>
    <recommendedName>
        <fullName evidence="7">Protein-L-isoaspartate O-methyltransferase</fullName>
        <ecNumber evidence="7">2.1.1.77</ecNumber>
    </recommendedName>
    <alternativeName>
        <fullName evidence="7">L-isoaspartyl protein carboxyl methyltransferase</fullName>
    </alternativeName>
    <alternativeName>
        <fullName evidence="7">Protein L-isoaspartyl methyltransferase</fullName>
    </alternativeName>
    <alternativeName>
        <fullName evidence="7">Protein-beta-aspartate methyltransferase</fullName>
        <shortName evidence="7">PIMT</shortName>
    </alternativeName>
</protein>
<comment type="subcellular location">
    <subcellularLocation>
        <location evidence="1 7">Cytoplasm</location>
    </subcellularLocation>
</comment>
<reference evidence="8" key="1">
    <citation type="submission" date="2022-07" db="EMBL/GenBank/DDBJ databases">
        <title>Characterization of the Novel Bacterium Alteromonas immobilis LMIT006 and Alteromonas gregis LMIT007.</title>
        <authorList>
            <person name="Lin X."/>
        </authorList>
    </citation>
    <scope>NUCLEOTIDE SEQUENCE</scope>
    <source>
        <strain evidence="8">LMIT007</strain>
    </source>
</reference>
<name>A0AA42BM62_9ALTE</name>
<dbReference type="NCBIfam" id="NF001453">
    <property type="entry name" value="PRK00312.1"/>
    <property type="match status" value="1"/>
</dbReference>
<comment type="caution">
    <text evidence="8">The sequence shown here is derived from an EMBL/GenBank/DDBJ whole genome shotgun (WGS) entry which is preliminary data.</text>
</comment>
<dbReference type="PANTHER" id="PTHR11579:SF0">
    <property type="entry name" value="PROTEIN-L-ISOASPARTATE(D-ASPARTATE) O-METHYLTRANSFERASE"/>
    <property type="match status" value="1"/>
</dbReference>
<dbReference type="Proteomes" id="UP001165413">
    <property type="component" value="Unassembled WGS sequence"/>
</dbReference>
<evidence type="ECO:0000256" key="5">
    <source>
        <dbReference type="ARBA" id="ARBA00022679"/>
    </source>
</evidence>
<comment type="function">
    <text evidence="7">Catalyzes the methyl esterification of L-isoaspartyl residues in peptides and proteins that result from spontaneous decomposition of normal L-aspartyl and L-asparaginyl residues. It plays a role in the repair and/or degradation of damaged proteins.</text>
</comment>
<dbReference type="NCBIfam" id="TIGR00080">
    <property type="entry name" value="pimt"/>
    <property type="match status" value="1"/>
</dbReference>
<evidence type="ECO:0000256" key="1">
    <source>
        <dbReference type="ARBA" id="ARBA00004496"/>
    </source>
</evidence>
<dbReference type="SUPFAM" id="SSF53335">
    <property type="entry name" value="S-adenosyl-L-methionine-dependent methyltransferases"/>
    <property type="match status" value="1"/>
</dbReference>
<dbReference type="FunFam" id="3.40.50.150:FF:000010">
    <property type="entry name" value="Protein-L-isoaspartate O-methyltransferase"/>
    <property type="match status" value="1"/>
</dbReference>
<dbReference type="RefSeq" id="WP_254099465.1">
    <property type="nucleotide sequence ID" value="NZ_JANATA010000006.1"/>
</dbReference>
<dbReference type="PROSITE" id="PS01279">
    <property type="entry name" value="PCMT"/>
    <property type="match status" value="1"/>
</dbReference>
<evidence type="ECO:0000313" key="9">
    <source>
        <dbReference type="Proteomes" id="UP001165413"/>
    </source>
</evidence>
<dbReference type="InterPro" id="IPR000682">
    <property type="entry name" value="PCMT"/>
</dbReference>
<keyword evidence="9" id="KW-1185">Reference proteome</keyword>
<evidence type="ECO:0000256" key="2">
    <source>
        <dbReference type="ARBA" id="ARBA00005369"/>
    </source>
</evidence>
<dbReference type="EC" id="2.1.1.77" evidence="7"/>
<evidence type="ECO:0000313" key="8">
    <source>
        <dbReference type="EMBL" id="MCP3428287.1"/>
    </source>
</evidence>
<evidence type="ECO:0000256" key="6">
    <source>
        <dbReference type="ARBA" id="ARBA00022691"/>
    </source>
</evidence>
<accession>A0AA42BM62</accession>
<dbReference type="GO" id="GO:0032259">
    <property type="term" value="P:methylation"/>
    <property type="evidence" value="ECO:0007669"/>
    <property type="project" value="UniProtKB-KW"/>
</dbReference>
<keyword evidence="5 7" id="KW-0808">Transferase</keyword>
<evidence type="ECO:0000256" key="3">
    <source>
        <dbReference type="ARBA" id="ARBA00022490"/>
    </source>
</evidence>
<proteinExistence type="inferred from homology"/>
<feature type="active site" evidence="7">
    <location>
        <position position="61"/>
    </location>
</feature>
<organism evidence="8 9">
    <name type="scientific">Opacimonas viscosa</name>
    <dbReference type="NCBI Taxonomy" id="2961944"/>
    <lineage>
        <taxon>Bacteria</taxon>
        <taxon>Pseudomonadati</taxon>
        <taxon>Pseudomonadota</taxon>
        <taxon>Gammaproteobacteria</taxon>
        <taxon>Alteromonadales</taxon>
        <taxon>Alteromonadaceae</taxon>
        <taxon>Opacimonas</taxon>
    </lineage>
</organism>
<comment type="similarity">
    <text evidence="2 7">Belongs to the methyltransferase superfamily. L-isoaspartyl/D-aspartyl protein methyltransferase family.</text>
</comment>
<dbReference type="HAMAP" id="MF_00090">
    <property type="entry name" value="PIMT"/>
    <property type="match status" value="1"/>
</dbReference>
<evidence type="ECO:0000256" key="7">
    <source>
        <dbReference type="HAMAP-Rule" id="MF_00090"/>
    </source>
</evidence>
<dbReference type="PANTHER" id="PTHR11579">
    <property type="entry name" value="PROTEIN-L-ISOASPARTATE O-METHYLTRANSFERASE"/>
    <property type="match status" value="1"/>
</dbReference>
<dbReference type="AlphaFoldDB" id="A0AA42BM62"/>
<dbReference type="EMBL" id="JANATA010000006">
    <property type="protein sequence ID" value="MCP3428287.1"/>
    <property type="molecule type" value="Genomic_DNA"/>
</dbReference>
<dbReference type="CDD" id="cd02440">
    <property type="entry name" value="AdoMet_MTases"/>
    <property type="match status" value="1"/>
</dbReference>
<keyword evidence="4 7" id="KW-0489">Methyltransferase</keyword>
<dbReference type="GO" id="GO:0030091">
    <property type="term" value="P:protein repair"/>
    <property type="evidence" value="ECO:0007669"/>
    <property type="project" value="UniProtKB-UniRule"/>
</dbReference>
<comment type="catalytic activity">
    <reaction evidence="7">
        <text>[protein]-L-isoaspartate + S-adenosyl-L-methionine = [protein]-L-isoaspartate alpha-methyl ester + S-adenosyl-L-homocysteine</text>
        <dbReference type="Rhea" id="RHEA:12705"/>
        <dbReference type="Rhea" id="RHEA-COMP:12143"/>
        <dbReference type="Rhea" id="RHEA-COMP:12144"/>
        <dbReference type="ChEBI" id="CHEBI:57856"/>
        <dbReference type="ChEBI" id="CHEBI:59789"/>
        <dbReference type="ChEBI" id="CHEBI:90596"/>
        <dbReference type="ChEBI" id="CHEBI:90598"/>
        <dbReference type="EC" id="2.1.1.77"/>
    </reaction>
</comment>
<sequence>MIASIAKALPLLQELQRLGINDTQVLDVMSQIPRELFLPPTLTHKAWENNALPIGQGQTLSQPYTVARMTELLLAHLPVPASSATVLEIGTGSGYQTAVLAHLFGQICSVERINSLKFQAKRRLNHLDCHNVKLRYGDGWEGWASKGPYHAIIVTAAPTSVPQALLEQLSEGGCLLIPVGNEQQSLTLYQKHNDTIQQTVIEEANFVPLIPGELQ</sequence>
<keyword evidence="6 7" id="KW-0949">S-adenosyl-L-methionine</keyword>
<dbReference type="InterPro" id="IPR029063">
    <property type="entry name" value="SAM-dependent_MTases_sf"/>
</dbReference>
<gene>
    <name evidence="7" type="primary">pcm</name>
    <name evidence="8" type="ORF">NLF92_04935</name>
</gene>
<keyword evidence="3 7" id="KW-0963">Cytoplasm</keyword>
<dbReference type="GO" id="GO:0004719">
    <property type="term" value="F:protein-L-isoaspartate (D-aspartate) O-methyltransferase activity"/>
    <property type="evidence" value="ECO:0007669"/>
    <property type="project" value="UniProtKB-UniRule"/>
</dbReference>